<dbReference type="GO" id="GO:0032843">
    <property type="term" value="F:hydroperoxide reductase activity"/>
    <property type="evidence" value="ECO:0007669"/>
    <property type="project" value="InterPro"/>
</dbReference>
<reference evidence="8 9" key="1">
    <citation type="submission" date="2013-09" db="EMBL/GenBank/DDBJ databases">
        <title>Genome sequencing of Arenimonas oryziterrae.</title>
        <authorList>
            <person name="Chen F."/>
            <person name="Wang G."/>
        </authorList>
    </citation>
    <scope>NUCLEOTIDE SEQUENCE [LARGE SCALE GENOMIC DNA]</scope>
    <source>
        <strain evidence="8 9">YC6267</strain>
    </source>
</reference>
<keyword evidence="4 6" id="KW-1015">Disulfide bond</keyword>
<dbReference type="PATRIC" id="fig|1121015.4.peg.1247"/>
<gene>
    <name evidence="6" type="primary">ahpD</name>
    <name evidence="8" type="ORF">N789_08780</name>
</gene>
<dbReference type="AlphaFoldDB" id="A0A091AXH0"/>
<comment type="catalytic activity">
    <reaction evidence="6">
        <text>N(6)-[(R)-dihydrolipoyl]-L-lysyl-[lipoyl-carrier protein] + a hydroperoxide = N(6)-[(R)-lipoyl]-L-lysyl-[lipoyl-carrier protein] + an alcohol + H2O</text>
        <dbReference type="Rhea" id="RHEA:62636"/>
        <dbReference type="Rhea" id="RHEA-COMP:10502"/>
        <dbReference type="Rhea" id="RHEA-COMP:16355"/>
        <dbReference type="ChEBI" id="CHEBI:15377"/>
        <dbReference type="ChEBI" id="CHEBI:30879"/>
        <dbReference type="ChEBI" id="CHEBI:35924"/>
        <dbReference type="ChEBI" id="CHEBI:83099"/>
        <dbReference type="ChEBI" id="CHEBI:83100"/>
        <dbReference type="EC" id="1.11.1.28"/>
    </reaction>
</comment>
<evidence type="ECO:0000256" key="1">
    <source>
        <dbReference type="ARBA" id="ARBA00022559"/>
    </source>
</evidence>
<dbReference type="HAMAP" id="MF_01676">
    <property type="entry name" value="AhpD"/>
    <property type="match status" value="1"/>
</dbReference>
<organism evidence="8 9">
    <name type="scientific">Arenimonas oryziterrae DSM 21050 = YC6267</name>
    <dbReference type="NCBI Taxonomy" id="1121015"/>
    <lineage>
        <taxon>Bacteria</taxon>
        <taxon>Pseudomonadati</taxon>
        <taxon>Pseudomonadota</taxon>
        <taxon>Gammaproteobacteria</taxon>
        <taxon>Lysobacterales</taxon>
        <taxon>Lysobacteraceae</taxon>
        <taxon>Arenimonas</taxon>
    </lineage>
</organism>
<dbReference type="PANTHER" id="PTHR33930:SF7">
    <property type="entry name" value="ALKYL HYDROPEROXIDE REDUCTASE AHPD"/>
    <property type="match status" value="1"/>
</dbReference>
<dbReference type="GO" id="GO:0045454">
    <property type="term" value="P:cell redox homeostasis"/>
    <property type="evidence" value="ECO:0007669"/>
    <property type="project" value="TreeGrafter"/>
</dbReference>
<dbReference type="InterPro" id="IPR004675">
    <property type="entry name" value="AhpD_core"/>
</dbReference>
<comment type="function">
    <text evidence="6">Antioxidant protein with alkyl hydroperoxidase activity. Required for the reduction of the AhpC active site cysteine residues and for the regeneration of the AhpC enzyme activity.</text>
</comment>
<dbReference type="STRING" id="1121015.GCA_000420545_00571"/>
<comment type="caution">
    <text evidence="8">The sequence shown here is derived from an EMBL/GenBank/DDBJ whole genome shotgun (WGS) entry which is preliminary data.</text>
</comment>
<sequence length="184" mass="19380">MNLNDIKSALPDYAKDLRLNLDSVLATTGAPGLSDLQIRAVALASAIASRHPALTAAVESFAAEQLDATQIAGTKAAAAMMAMTNVYYRFTHNAENKEYETLRTSLRMNVMANPGIEKQAFELASLAVSAINGCSRCVDSHEKVIREHGVSAQGVQSAVRIASVVHAVAVTLESVSQIGLAQAA</sequence>
<proteinExistence type="inferred from homology"/>
<evidence type="ECO:0000313" key="9">
    <source>
        <dbReference type="Proteomes" id="UP000029385"/>
    </source>
</evidence>
<dbReference type="RefSeq" id="WP_022968226.1">
    <property type="nucleotide sequence ID" value="NZ_ATVD01000001.1"/>
</dbReference>
<feature type="active site" description="Proton donor" evidence="6">
    <location>
        <position position="134"/>
    </location>
</feature>
<dbReference type="EC" id="1.11.1.28" evidence="6"/>
<feature type="active site" description="Cysteine sulfenic acid (-SOH) intermediate" evidence="6">
    <location>
        <position position="137"/>
    </location>
</feature>
<evidence type="ECO:0000256" key="3">
    <source>
        <dbReference type="ARBA" id="ARBA00023002"/>
    </source>
</evidence>
<evidence type="ECO:0000256" key="2">
    <source>
        <dbReference type="ARBA" id="ARBA00022862"/>
    </source>
</evidence>
<dbReference type="InterPro" id="IPR004674">
    <property type="entry name" value="AhpD"/>
</dbReference>
<dbReference type="InterPro" id="IPR003779">
    <property type="entry name" value="CMD-like"/>
</dbReference>
<keyword evidence="5 6" id="KW-0676">Redox-active center</keyword>
<comment type="similarity">
    <text evidence="6">Belongs to the AhpD family.</text>
</comment>
<feature type="domain" description="Carboxymuconolactone decarboxylase-like" evidence="7">
    <location>
        <begin position="99"/>
        <end position="172"/>
    </location>
</feature>
<dbReference type="Proteomes" id="UP000029385">
    <property type="component" value="Unassembled WGS sequence"/>
</dbReference>
<feature type="disulfide bond" evidence="6">
    <location>
        <begin position="134"/>
        <end position="137"/>
    </location>
</feature>
<evidence type="ECO:0000256" key="5">
    <source>
        <dbReference type="ARBA" id="ARBA00023284"/>
    </source>
</evidence>
<name>A0A091AXH0_9GAMM</name>
<keyword evidence="1 6" id="KW-0575">Peroxidase</keyword>
<dbReference type="GO" id="GO:0051920">
    <property type="term" value="F:peroxiredoxin activity"/>
    <property type="evidence" value="ECO:0007669"/>
    <property type="project" value="InterPro"/>
</dbReference>
<dbReference type="NCBIfam" id="TIGR00778">
    <property type="entry name" value="ahpD_dom"/>
    <property type="match status" value="1"/>
</dbReference>
<evidence type="ECO:0000256" key="4">
    <source>
        <dbReference type="ARBA" id="ARBA00023157"/>
    </source>
</evidence>
<dbReference type="Gene3D" id="1.20.1290.10">
    <property type="entry name" value="AhpD-like"/>
    <property type="match status" value="1"/>
</dbReference>
<dbReference type="OrthoDB" id="9801997at2"/>
<keyword evidence="3 6" id="KW-0560">Oxidoreductase</keyword>
<dbReference type="Pfam" id="PF02627">
    <property type="entry name" value="CMD"/>
    <property type="match status" value="1"/>
</dbReference>
<dbReference type="EMBL" id="AVCI01000005">
    <property type="protein sequence ID" value="KFN43359.1"/>
    <property type="molecule type" value="Genomic_DNA"/>
</dbReference>
<dbReference type="PANTHER" id="PTHR33930">
    <property type="entry name" value="ALKYL HYDROPEROXIDE REDUCTASE AHPD"/>
    <property type="match status" value="1"/>
</dbReference>
<dbReference type="GO" id="GO:0015036">
    <property type="term" value="F:disulfide oxidoreductase activity"/>
    <property type="evidence" value="ECO:0007669"/>
    <property type="project" value="TreeGrafter"/>
</dbReference>
<keyword evidence="2 6" id="KW-0049">Antioxidant</keyword>
<evidence type="ECO:0000313" key="8">
    <source>
        <dbReference type="EMBL" id="KFN43359.1"/>
    </source>
</evidence>
<dbReference type="eggNOG" id="COG2128">
    <property type="taxonomic scope" value="Bacteria"/>
</dbReference>
<protein>
    <recommendedName>
        <fullName evidence="6">Alkyl hydroperoxide reductase AhpD</fullName>
        <ecNumber evidence="6">1.11.1.28</ecNumber>
    </recommendedName>
    <alternativeName>
        <fullName evidence="6">Alkylhydroperoxidase AhpD</fullName>
    </alternativeName>
</protein>
<dbReference type="InterPro" id="IPR029032">
    <property type="entry name" value="AhpD-like"/>
</dbReference>
<evidence type="ECO:0000256" key="6">
    <source>
        <dbReference type="HAMAP-Rule" id="MF_01676"/>
    </source>
</evidence>
<feature type="disulfide bond" description="Interchain (with AhpC); in linked form" evidence="6">
    <location>
        <position position="137"/>
    </location>
</feature>
<evidence type="ECO:0000259" key="7">
    <source>
        <dbReference type="Pfam" id="PF02627"/>
    </source>
</evidence>
<dbReference type="GO" id="GO:0006979">
    <property type="term" value="P:response to oxidative stress"/>
    <property type="evidence" value="ECO:0007669"/>
    <property type="project" value="InterPro"/>
</dbReference>
<dbReference type="NCBIfam" id="TIGR00777">
    <property type="entry name" value="ahpD"/>
    <property type="match status" value="1"/>
</dbReference>
<keyword evidence="9" id="KW-1185">Reference proteome</keyword>
<dbReference type="SUPFAM" id="SSF69118">
    <property type="entry name" value="AhpD-like"/>
    <property type="match status" value="1"/>
</dbReference>
<accession>A0A091AXH0</accession>